<evidence type="ECO:0000256" key="5">
    <source>
        <dbReference type="ARBA" id="ARBA00022989"/>
    </source>
</evidence>
<dbReference type="PANTHER" id="PTHR48043">
    <property type="entry name" value="EG:EG0003.4 PROTEIN-RELATED"/>
    <property type="match status" value="1"/>
</dbReference>
<keyword evidence="8" id="KW-0732">Signal</keyword>
<sequence>MGVPGKLIFAVACLFLADRFYCGEILVFPEDGSHWVNMMVILKQLHSNGHTLTVVRSARSLYIQERSSFYTSITINPSQMEDIGSGLFDALLIRSLELRTMSPLWRFIEQQKDITAILKTFHGVAHQMICTILEDTLLINRLHSAKFDMMLTDPAFPAGVLLANYLHLPLVYNVRWLNAGDAHMAIAPSPPSYVPTYNSLFHDRMGFIERAENLLRYLVIRFQENFVILPIYSNLLARYFPSDFDLLSMQQSADIWLLRVDFAFEFPRPTMPNIIYIGGFQCQPPQPLPADLESFMQSSGEHGVVVMSLGVMVAALPMEITEIIADAFAQIPQKVVWRYMGERPSTLGNNTLLVDWLPQNDLLGHPKTHAFVSHGGTNGIYEAIYHGVPVVGLPLMFDQFDNIHRLETRGAARLVEVATLTSEGFKEALLDILQNPSYRQSIQKLSRLHKDQPISPLNNAIFWIEYVIRNKGAGHLRSQAIGLPWYSYYCMDIFVFFLALAFTIVWTAFTFCRLICFRGSPKKKVE</sequence>
<dbReference type="CDD" id="cd03784">
    <property type="entry name" value="GT1_Gtf-like"/>
    <property type="match status" value="1"/>
</dbReference>
<name>A0AAY4BL06_9TELE</name>
<dbReference type="SUPFAM" id="SSF53756">
    <property type="entry name" value="UDP-Glycosyltransferase/glycogen phosphorylase"/>
    <property type="match status" value="1"/>
</dbReference>
<dbReference type="EC" id="2.4.1.17" evidence="8"/>
<dbReference type="Ensembl" id="ENSDCDT00010023793.1">
    <property type="protein sequence ID" value="ENSDCDP00010021629.1"/>
    <property type="gene ID" value="ENSDCDG00010010671.1"/>
</dbReference>
<feature type="signal peptide" evidence="8">
    <location>
        <begin position="1"/>
        <end position="22"/>
    </location>
</feature>
<proteinExistence type="inferred from homology"/>
<evidence type="ECO:0000256" key="7">
    <source>
        <dbReference type="RuleBase" id="RU003718"/>
    </source>
</evidence>
<keyword evidence="5 8" id="KW-1133">Transmembrane helix</keyword>
<evidence type="ECO:0000256" key="1">
    <source>
        <dbReference type="ARBA" id="ARBA00009995"/>
    </source>
</evidence>
<dbReference type="InterPro" id="IPR050271">
    <property type="entry name" value="UDP-glycosyltransferase"/>
</dbReference>
<dbReference type="Gene3D" id="3.40.50.2000">
    <property type="entry name" value="Glycogen Phosphorylase B"/>
    <property type="match status" value="1"/>
</dbReference>
<dbReference type="InterPro" id="IPR002213">
    <property type="entry name" value="UDP_glucos_trans"/>
</dbReference>
<dbReference type="FunFam" id="3.40.50.2000:FF:000001">
    <property type="entry name" value="UDP-glucuronosyltransferase"/>
    <property type="match status" value="1"/>
</dbReference>
<reference evidence="9" key="2">
    <citation type="submission" date="2025-08" db="UniProtKB">
        <authorList>
            <consortium name="Ensembl"/>
        </authorList>
    </citation>
    <scope>IDENTIFICATION</scope>
</reference>
<feature type="chain" id="PRO_5044042472" description="UDP-glucuronosyltransferase" evidence="8">
    <location>
        <begin position="23"/>
        <end position="526"/>
    </location>
</feature>
<keyword evidence="2 7" id="KW-0328">Glycosyltransferase</keyword>
<evidence type="ECO:0000256" key="2">
    <source>
        <dbReference type="ARBA" id="ARBA00022676"/>
    </source>
</evidence>
<dbReference type="GeneTree" id="ENSGT00940000166282"/>
<dbReference type="AlphaFoldDB" id="A0AAY4BL06"/>
<protein>
    <recommendedName>
        <fullName evidence="8">UDP-glucuronosyltransferase</fullName>
        <ecNumber evidence="8">2.4.1.17</ecNumber>
    </recommendedName>
</protein>
<keyword evidence="3 7" id="KW-0808">Transferase</keyword>
<evidence type="ECO:0000256" key="6">
    <source>
        <dbReference type="ARBA" id="ARBA00023136"/>
    </source>
</evidence>
<dbReference type="GO" id="GO:0016020">
    <property type="term" value="C:membrane"/>
    <property type="evidence" value="ECO:0007669"/>
    <property type="project" value="UniProtKB-SubCell"/>
</dbReference>
<dbReference type="GeneID" id="114788160"/>
<keyword evidence="10" id="KW-1185">Reference proteome</keyword>
<dbReference type="Proteomes" id="UP000694580">
    <property type="component" value="Chromosome 1"/>
</dbReference>
<dbReference type="Pfam" id="PF00201">
    <property type="entry name" value="UDPGT"/>
    <property type="match status" value="1"/>
</dbReference>
<dbReference type="PROSITE" id="PS00375">
    <property type="entry name" value="UDPGT"/>
    <property type="match status" value="1"/>
</dbReference>
<evidence type="ECO:0000256" key="3">
    <source>
        <dbReference type="ARBA" id="ARBA00022679"/>
    </source>
</evidence>
<evidence type="ECO:0000256" key="4">
    <source>
        <dbReference type="ARBA" id="ARBA00022692"/>
    </source>
</evidence>
<reference evidence="9" key="3">
    <citation type="submission" date="2025-09" db="UniProtKB">
        <authorList>
            <consortium name="Ensembl"/>
        </authorList>
    </citation>
    <scope>IDENTIFICATION</scope>
</reference>
<reference evidence="9 10" key="1">
    <citation type="submission" date="2020-06" db="EMBL/GenBank/DDBJ databases">
        <authorList>
            <consortium name="Wellcome Sanger Institute Data Sharing"/>
        </authorList>
    </citation>
    <scope>NUCLEOTIDE SEQUENCE [LARGE SCALE GENOMIC DNA]</scope>
</reference>
<dbReference type="PANTHER" id="PTHR48043:SF32">
    <property type="entry name" value="UDP-GLUCURONOSYLTRANSFERASE"/>
    <property type="match status" value="1"/>
</dbReference>
<keyword evidence="4 8" id="KW-0812">Transmembrane</keyword>
<evidence type="ECO:0000313" key="9">
    <source>
        <dbReference type="Ensembl" id="ENSDCDP00010021629.1"/>
    </source>
</evidence>
<keyword evidence="6 8" id="KW-0472">Membrane</keyword>
<comment type="catalytic activity">
    <reaction evidence="8">
        <text>glucuronate acceptor + UDP-alpha-D-glucuronate = acceptor beta-D-glucuronoside + UDP + H(+)</text>
        <dbReference type="Rhea" id="RHEA:21032"/>
        <dbReference type="ChEBI" id="CHEBI:15378"/>
        <dbReference type="ChEBI" id="CHEBI:58052"/>
        <dbReference type="ChEBI" id="CHEBI:58223"/>
        <dbReference type="ChEBI" id="CHEBI:132367"/>
        <dbReference type="ChEBI" id="CHEBI:132368"/>
        <dbReference type="EC" id="2.4.1.17"/>
    </reaction>
</comment>
<feature type="transmembrane region" description="Helical" evidence="8">
    <location>
        <begin position="493"/>
        <end position="516"/>
    </location>
</feature>
<dbReference type="RefSeq" id="XP_074789721.1">
    <property type="nucleotide sequence ID" value="XM_074933620.1"/>
</dbReference>
<comment type="similarity">
    <text evidence="1 7">Belongs to the UDP-glycosyltransferase family.</text>
</comment>
<dbReference type="GO" id="GO:0015020">
    <property type="term" value="F:glucuronosyltransferase activity"/>
    <property type="evidence" value="ECO:0007669"/>
    <property type="project" value="UniProtKB-EC"/>
</dbReference>
<dbReference type="RefSeq" id="XP_074789722.1">
    <property type="nucleotide sequence ID" value="XM_074933621.1"/>
</dbReference>
<evidence type="ECO:0000256" key="8">
    <source>
        <dbReference type="RuleBase" id="RU362059"/>
    </source>
</evidence>
<evidence type="ECO:0000313" key="10">
    <source>
        <dbReference type="Proteomes" id="UP000694580"/>
    </source>
</evidence>
<accession>A0AAY4BL06</accession>
<dbReference type="InterPro" id="IPR035595">
    <property type="entry name" value="UDP_glycos_trans_CS"/>
</dbReference>
<organism evidence="9 10">
    <name type="scientific">Denticeps clupeoides</name>
    <name type="common">denticle herring</name>
    <dbReference type="NCBI Taxonomy" id="299321"/>
    <lineage>
        <taxon>Eukaryota</taxon>
        <taxon>Metazoa</taxon>
        <taxon>Chordata</taxon>
        <taxon>Craniata</taxon>
        <taxon>Vertebrata</taxon>
        <taxon>Euteleostomi</taxon>
        <taxon>Actinopterygii</taxon>
        <taxon>Neopterygii</taxon>
        <taxon>Teleostei</taxon>
        <taxon>Clupei</taxon>
        <taxon>Clupeiformes</taxon>
        <taxon>Denticipitoidei</taxon>
        <taxon>Denticipitidae</taxon>
        <taxon>Denticeps</taxon>
    </lineage>
</organism>
<comment type="subcellular location">
    <subcellularLocation>
        <location evidence="8">Membrane</location>
        <topology evidence="8">Single-pass membrane protein</topology>
    </subcellularLocation>
</comment>